<name>A0A6V7PDR5_ANACO</name>
<gene>
    <name evidence="1" type="ORF">CB5_LOCUS11949</name>
</gene>
<dbReference type="Pfam" id="PF07795">
    <property type="entry name" value="DUF1635"/>
    <property type="match status" value="1"/>
</dbReference>
<dbReference type="EMBL" id="LR862147">
    <property type="protein sequence ID" value="CAD1828738.1"/>
    <property type="molecule type" value="Genomic_DNA"/>
</dbReference>
<proteinExistence type="predicted"/>
<protein>
    <submittedName>
        <fullName evidence="1">Uncharacterized protein</fullName>
    </submittedName>
</protein>
<sequence length="252" mass="27514">METMHWGLGDVSSDGLPPLWSYQENAEDLKHRLLCTTLELESLRTTAKEELRKSEESINKLLQLVKSLSGTPNPQSYASSPVDSFFETVTSSDDIANPLLLTDNSNTNSQFAISCHNNNSSCSSNSKYDHASAIIDRLAAKKPLPQKGKLLQSVMEAGPLLQTLMVAGPLPSWRNPPPLQPLQVPPLAIKCHGSPGINRTFQNGGPGFNTTSMVNLPNSPSMCMMKRQMILPTAGNNYNTCPLLASKRQKSH</sequence>
<reference evidence="1" key="1">
    <citation type="submission" date="2020-07" db="EMBL/GenBank/DDBJ databases">
        <authorList>
            <person name="Lin J."/>
        </authorList>
    </citation>
    <scope>NUCLEOTIDE SEQUENCE</scope>
</reference>
<dbReference type="AlphaFoldDB" id="A0A6V7PDR5"/>
<dbReference type="PANTHER" id="PTHR33431:SF12">
    <property type="entry name" value="HIGH MOBILITY GROUP BOX PROTEIN, PUTATIVE (DUF1635)-RELATED"/>
    <property type="match status" value="1"/>
</dbReference>
<accession>A0A6V7PDR5</accession>
<dbReference type="InterPro" id="IPR012862">
    <property type="entry name" value="DUF1635"/>
</dbReference>
<dbReference type="PANTHER" id="PTHR33431">
    <property type="entry name" value="ENABLED-LIKE PROTEIN (DUF1635)"/>
    <property type="match status" value="1"/>
</dbReference>
<organism evidence="1">
    <name type="scientific">Ananas comosus var. bracteatus</name>
    <name type="common">red pineapple</name>
    <dbReference type="NCBI Taxonomy" id="296719"/>
    <lineage>
        <taxon>Eukaryota</taxon>
        <taxon>Viridiplantae</taxon>
        <taxon>Streptophyta</taxon>
        <taxon>Embryophyta</taxon>
        <taxon>Tracheophyta</taxon>
        <taxon>Spermatophyta</taxon>
        <taxon>Magnoliopsida</taxon>
        <taxon>Liliopsida</taxon>
        <taxon>Poales</taxon>
        <taxon>Bromeliaceae</taxon>
        <taxon>Bromelioideae</taxon>
        <taxon>Ananas</taxon>
    </lineage>
</organism>
<evidence type="ECO:0000313" key="1">
    <source>
        <dbReference type="EMBL" id="CAD1828738.1"/>
    </source>
</evidence>